<dbReference type="GO" id="GO:0008270">
    <property type="term" value="F:zinc ion binding"/>
    <property type="evidence" value="ECO:0007669"/>
    <property type="project" value="InterPro"/>
</dbReference>
<proteinExistence type="predicted"/>
<dbReference type="InterPro" id="IPR050335">
    <property type="entry name" value="ERT1_acuK_gluconeogen_tf"/>
</dbReference>
<keyword evidence="2" id="KW-0539">Nucleus</keyword>
<dbReference type="SUPFAM" id="SSF57701">
    <property type="entry name" value="Zn2/Cys6 DNA-binding domain"/>
    <property type="match status" value="1"/>
</dbReference>
<dbReference type="AlphaFoldDB" id="A0AAD5UCR9"/>
<dbReference type="PANTHER" id="PTHR47659">
    <property type="entry name" value="ZN(II)2CYS6 TRANSCRIPTION FACTOR (EUROFUNG)-RELATED"/>
    <property type="match status" value="1"/>
</dbReference>
<gene>
    <name evidence="4" type="primary">ERT1</name>
    <name evidence="4" type="ORF">HK103_007231</name>
</gene>
<sequence length="377" mass="42224">MSEQYQDIPWINTLESLLESSGMEINSPPPSKAKRRKVSKACVSCRKAHVSCDDNRPCTRCVNKGLADQCRDEPRTKPPDSRHSRNIPIAPKMENKDINFFEMFSQMQSLPMDNPSEIFNSLSINPANRDPNAIIALPNCFSNPTSSISSPMLSMEELEHLFPKKDHLCSSKGLAGCDDCSFNIANALPQPKMLPNYSNNPFQIGYSTSPTVKTSQIKPSPTNIGSLDYRSTSHLEPILKNLSIEVPIISHISFLVQKLYKQETRLESLEHYAQLFTTSFLATPSCIFSSSGLIFDCNDSFLKLIQQQKPEMVGECIFSYMDMSSILSILDIATKPGHSGFGKCNFSKKYVHKTCTSSISIFKDRDIVWVLAQFIPI</sequence>
<dbReference type="Pfam" id="PF00172">
    <property type="entry name" value="Zn_clus"/>
    <property type="match status" value="1"/>
</dbReference>
<keyword evidence="5" id="KW-1185">Reference proteome</keyword>
<reference evidence="4" key="1">
    <citation type="submission" date="2020-05" db="EMBL/GenBank/DDBJ databases">
        <title>Phylogenomic resolution of chytrid fungi.</title>
        <authorList>
            <person name="Stajich J.E."/>
            <person name="Amses K."/>
            <person name="Simmons R."/>
            <person name="Seto K."/>
            <person name="Myers J."/>
            <person name="Bonds A."/>
            <person name="Quandt C.A."/>
            <person name="Barry K."/>
            <person name="Liu P."/>
            <person name="Grigoriev I."/>
            <person name="Longcore J.E."/>
            <person name="James T.Y."/>
        </authorList>
    </citation>
    <scope>NUCLEOTIDE SEQUENCE</scope>
    <source>
        <strain evidence="4">PLAUS21</strain>
    </source>
</reference>
<keyword evidence="1" id="KW-0479">Metal-binding</keyword>
<dbReference type="Proteomes" id="UP001210925">
    <property type="component" value="Unassembled WGS sequence"/>
</dbReference>
<dbReference type="PANTHER" id="PTHR47659:SF1">
    <property type="entry name" value="TRANSCRIPTION ACTIVATOR OF GLUCONEOGENESIS ERT1"/>
    <property type="match status" value="1"/>
</dbReference>
<comment type="caution">
    <text evidence="4">The sequence shown here is derived from an EMBL/GenBank/DDBJ whole genome shotgun (WGS) entry which is preliminary data.</text>
</comment>
<name>A0AAD5UCR9_9FUNG</name>
<dbReference type="GO" id="GO:0000981">
    <property type="term" value="F:DNA-binding transcription factor activity, RNA polymerase II-specific"/>
    <property type="evidence" value="ECO:0007669"/>
    <property type="project" value="InterPro"/>
</dbReference>
<accession>A0AAD5UCR9</accession>
<evidence type="ECO:0000256" key="2">
    <source>
        <dbReference type="ARBA" id="ARBA00023242"/>
    </source>
</evidence>
<evidence type="ECO:0000256" key="1">
    <source>
        <dbReference type="ARBA" id="ARBA00022723"/>
    </source>
</evidence>
<evidence type="ECO:0000313" key="5">
    <source>
        <dbReference type="Proteomes" id="UP001210925"/>
    </source>
</evidence>
<dbReference type="CDD" id="cd00067">
    <property type="entry name" value="GAL4"/>
    <property type="match status" value="1"/>
</dbReference>
<dbReference type="EMBL" id="JADGKB010000087">
    <property type="protein sequence ID" value="KAJ3254349.1"/>
    <property type="molecule type" value="Genomic_DNA"/>
</dbReference>
<evidence type="ECO:0000313" key="4">
    <source>
        <dbReference type="EMBL" id="KAJ3254349.1"/>
    </source>
</evidence>
<dbReference type="PROSITE" id="PS00463">
    <property type="entry name" value="ZN2_CY6_FUNGAL_1"/>
    <property type="match status" value="1"/>
</dbReference>
<dbReference type="InterPro" id="IPR001138">
    <property type="entry name" value="Zn2Cys6_DnaBD"/>
</dbReference>
<dbReference type="PROSITE" id="PS50048">
    <property type="entry name" value="ZN2_CY6_FUNGAL_2"/>
    <property type="match status" value="1"/>
</dbReference>
<protein>
    <submittedName>
        <fullName evidence="4">Transcriptional regulator of nonfermentable carbon utilization</fullName>
    </submittedName>
</protein>
<dbReference type="InterPro" id="IPR036864">
    <property type="entry name" value="Zn2-C6_fun-type_DNA-bd_sf"/>
</dbReference>
<organism evidence="4 5">
    <name type="scientific">Boothiomyces macroporosus</name>
    <dbReference type="NCBI Taxonomy" id="261099"/>
    <lineage>
        <taxon>Eukaryota</taxon>
        <taxon>Fungi</taxon>
        <taxon>Fungi incertae sedis</taxon>
        <taxon>Chytridiomycota</taxon>
        <taxon>Chytridiomycota incertae sedis</taxon>
        <taxon>Chytridiomycetes</taxon>
        <taxon>Rhizophydiales</taxon>
        <taxon>Terramycetaceae</taxon>
        <taxon>Boothiomyces</taxon>
    </lineage>
</organism>
<dbReference type="SMART" id="SM00066">
    <property type="entry name" value="GAL4"/>
    <property type="match status" value="1"/>
</dbReference>
<dbReference type="Gene3D" id="4.10.240.10">
    <property type="entry name" value="Zn(2)-C6 fungal-type DNA-binding domain"/>
    <property type="match status" value="1"/>
</dbReference>
<feature type="domain" description="Zn(2)-C6 fungal-type" evidence="3">
    <location>
        <begin position="41"/>
        <end position="72"/>
    </location>
</feature>
<evidence type="ECO:0000259" key="3">
    <source>
        <dbReference type="PROSITE" id="PS50048"/>
    </source>
</evidence>